<dbReference type="PROSITE" id="PS51286">
    <property type="entry name" value="RAP"/>
    <property type="match status" value="1"/>
</dbReference>
<feature type="domain" description="RAP" evidence="1">
    <location>
        <begin position="584"/>
        <end position="641"/>
    </location>
</feature>
<accession>A0A9P0CDY4</accession>
<reference evidence="2" key="1">
    <citation type="submission" date="2022-01" db="EMBL/GenBank/DDBJ databases">
        <authorList>
            <person name="King R."/>
        </authorList>
    </citation>
    <scope>NUCLEOTIDE SEQUENCE</scope>
</reference>
<dbReference type="EMBL" id="OV651822">
    <property type="protein sequence ID" value="CAH1100274.1"/>
    <property type="molecule type" value="Genomic_DNA"/>
</dbReference>
<evidence type="ECO:0000313" key="3">
    <source>
        <dbReference type="Proteomes" id="UP001153636"/>
    </source>
</evidence>
<proteinExistence type="predicted"/>
<dbReference type="SMART" id="SM00952">
    <property type="entry name" value="RAP"/>
    <property type="match status" value="1"/>
</dbReference>
<sequence length="644" mass="75039">MLRQIFRCIKPKSKDLWNQTGLTYGSNILKLNNTRFYQFNLNSTYVGKGSLPSNITGKENIYAYNVLQKVSMKKHIKTVDSDVISTKQFNDMLNQNWRKSSIGDIVDTFLKVKNYCVLNNINVSDTRFEKLVDGVIDNCEQISDKQLISLLYCLAEFPLEASYSAHNYHDLWSCLDDICCWKIVEWDNDTCFLVADAWYQMHLGKFCDYIYILLDRFVKKADKLTKEQLVNIYFYLNICRRRAVDFEYEFALEKLVNEMDVDEMAVVAMGYFKTKTKIKLTSILEAMADKVSENSKNIHQISLSAILKVLRYSQPIKIFSKIVDLSDKLSTEVDRLTYTCCTHLALMSTGIHSYNERIFQEISNKFIKEISNDSLIRIKDIERLLNALVMFNYDPKTTPNIYKAALDELHKRQDELNDYPRSLICTLNYLSLQNIYSYEFLNKVLDIEYIDKNFGKGTRSVPREIFSLNTCIDIECPDYSGNRLPPARKYKSVKWLLDWTPTHDQWKKLTKADQLVLSAIDAVKGIVKNEKLMYINHILPHFTRADIVLCRNKKTGEFIEPTGFENYVLGDVMFPVNNSSLEWFAIVILGWNNTIHNGSALLGHSLMKDRQLRKIGYKPVHVIWNEFTKLSEAQRKNYILNKLH</sequence>
<dbReference type="AlphaFoldDB" id="A0A9P0CDY4"/>
<dbReference type="OrthoDB" id="10064757at2759"/>
<dbReference type="Proteomes" id="UP001153636">
    <property type="component" value="Chromosome 10"/>
</dbReference>
<organism evidence="2 3">
    <name type="scientific">Psylliodes chrysocephalus</name>
    <dbReference type="NCBI Taxonomy" id="3402493"/>
    <lineage>
        <taxon>Eukaryota</taxon>
        <taxon>Metazoa</taxon>
        <taxon>Ecdysozoa</taxon>
        <taxon>Arthropoda</taxon>
        <taxon>Hexapoda</taxon>
        <taxon>Insecta</taxon>
        <taxon>Pterygota</taxon>
        <taxon>Neoptera</taxon>
        <taxon>Endopterygota</taxon>
        <taxon>Coleoptera</taxon>
        <taxon>Polyphaga</taxon>
        <taxon>Cucujiformia</taxon>
        <taxon>Chrysomeloidea</taxon>
        <taxon>Chrysomelidae</taxon>
        <taxon>Galerucinae</taxon>
        <taxon>Alticini</taxon>
        <taxon>Psylliodes</taxon>
    </lineage>
</organism>
<keyword evidence="3" id="KW-1185">Reference proteome</keyword>
<evidence type="ECO:0000259" key="1">
    <source>
        <dbReference type="PROSITE" id="PS51286"/>
    </source>
</evidence>
<dbReference type="InterPro" id="IPR013584">
    <property type="entry name" value="RAP"/>
</dbReference>
<evidence type="ECO:0000313" key="2">
    <source>
        <dbReference type="EMBL" id="CAH1100274.1"/>
    </source>
</evidence>
<protein>
    <recommendedName>
        <fullName evidence="1">RAP domain-containing protein</fullName>
    </recommendedName>
</protein>
<name>A0A9P0CDY4_9CUCU</name>
<gene>
    <name evidence="2" type="ORF">PSYICH_LOCUS1534</name>
</gene>
<dbReference type="Pfam" id="PF08373">
    <property type="entry name" value="RAP"/>
    <property type="match status" value="1"/>
</dbReference>